<dbReference type="EMBL" id="SNRW01000301">
    <property type="protein sequence ID" value="KAA6401988.1"/>
    <property type="molecule type" value="Genomic_DNA"/>
</dbReference>
<feature type="region of interest" description="Disordered" evidence="9">
    <location>
        <begin position="229"/>
        <end position="249"/>
    </location>
</feature>
<dbReference type="GO" id="GO:0005783">
    <property type="term" value="C:endoplasmic reticulum"/>
    <property type="evidence" value="ECO:0007669"/>
    <property type="project" value="TreeGrafter"/>
</dbReference>
<comment type="similarity">
    <text evidence="3 8">Belongs to the glycosyl hydrolase 47 family.</text>
</comment>
<dbReference type="InterPro" id="IPR036026">
    <property type="entry name" value="Seven-hairpin_glycosidases"/>
</dbReference>
<protein>
    <recommendedName>
        <fullName evidence="8">alpha-1,2-Mannosidase</fullName>
        <ecNumber evidence="8">3.2.1.-</ecNumber>
    </recommendedName>
</protein>
<gene>
    <name evidence="11" type="ORF">EZS28_002481</name>
</gene>
<feature type="active site" evidence="6">
    <location>
        <position position="823"/>
    </location>
</feature>
<reference evidence="11 12" key="1">
    <citation type="submission" date="2019-03" db="EMBL/GenBank/DDBJ databases">
        <title>Single cell metagenomics reveals metabolic interactions within the superorganism composed of flagellate Streblomastix strix and complex community of Bacteroidetes bacteria on its surface.</title>
        <authorList>
            <person name="Treitli S.C."/>
            <person name="Kolisko M."/>
            <person name="Husnik F."/>
            <person name="Keeling P."/>
            <person name="Hampl V."/>
        </authorList>
    </citation>
    <scope>NUCLEOTIDE SEQUENCE [LARGE SCALE GENOMIC DNA]</scope>
    <source>
        <strain evidence="11">ST1C</strain>
    </source>
</reference>
<name>A0A5J4X445_9EUKA</name>
<sequence length="965" mass="112572">MLIFPLLIAAQTIISGGKKTTTVDFSETRILYSVADITESPPIRRWPQLQNETLCEERRSAIRDAFQCAWESYTRDAWGNDEVKPLTRTNSNWLGGFGTTIIDSISTMKIMGLDSQYEKAKEWVSQMEMYRNTITSLFETGIRILAGLISAYDMTGELMFLKKAEQIGDILITNYETNKETGIPINKVYVGKPQKKETYKIRKVQILEEIEDKNSYLSDPKPIFFNPNNTDLLPTQQSSQTNSQQSQHLNQFQEQQKILSKQFGKELMNLLLMNKQDKDKDKNKVNLEENKEIVSEEENAYIAEFGLWVEFVALSDRTGDPHYAFHALRSLQSVLLIPQKKRGEILRRVSLNASSYTEQCFSVGAMADSFFEYLIKEEIYLGESYQLNLYNGPINTTEDKKDNQTNSNENDKLNKQENKDNKPEKKEKVQIKDNDDGFNYKQHNQQDIKVKEVKELNFSNNNIIEQQNNTDQDDSEDYIVYVDEYKRLSLHWIDTMLAFDSKMRVRLTPDYLTDKVEDQKETVNEERINSENIDINSKEKDEYLPPLDLRWISGTDCTSNKFTHLSCFVPGNLALGSYYLNNYTLPDKQLINKVKKMNSHLDQLKLGWERIIEEERRKDEKEKQQEKQQEKDKEQEKQKLNEMIIARLHQLAVDLGETCYSMYSNSPSGLPGEWIDMEALDKQSEQKDNKQELNKDDNKDKKKDKINKQREGKGEIEVVEEGKEKKKWKQNETKLNQTSSNNTSQNQSIQINSNIQQQQQQQEQLKTEPKHHPNITVINTQEDLINTINKNNSNNLISTNLTLTEWRQLPSIKGDDRFMLRPEVVESLFYLYRTTGDIKYQERAWKIFQSIEKHCKLVPSYPKTYDGACQMNNYQQSSTQIQSASQRYQSQQQQPSHLKGYAELSESNSLKPSLYDSQPSFFLAETLKYLYLIFSDPATVIPLDQWVFTTEAHPIVRRKYLRKRI</sequence>
<dbReference type="GO" id="GO:0004571">
    <property type="term" value="F:mannosyl-oligosaccharide 1,2-alpha-mannosidase activity"/>
    <property type="evidence" value="ECO:0007669"/>
    <property type="project" value="InterPro"/>
</dbReference>
<dbReference type="GO" id="GO:0005975">
    <property type="term" value="P:carbohydrate metabolic process"/>
    <property type="evidence" value="ECO:0007669"/>
    <property type="project" value="InterPro"/>
</dbReference>
<evidence type="ECO:0000256" key="1">
    <source>
        <dbReference type="ARBA" id="ARBA00001913"/>
    </source>
</evidence>
<feature type="binding site" evidence="7">
    <location>
        <position position="950"/>
    </location>
    <ligand>
        <name>Ca(2+)</name>
        <dbReference type="ChEBI" id="CHEBI:29108"/>
    </ligand>
</feature>
<feature type="region of interest" description="Disordered" evidence="9">
    <location>
        <begin position="396"/>
        <end position="444"/>
    </location>
</feature>
<dbReference type="EC" id="3.2.1.-" evidence="8"/>
<dbReference type="Pfam" id="PF01532">
    <property type="entry name" value="Glyco_hydro_47"/>
    <property type="match status" value="3"/>
</dbReference>
<dbReference type="Proteomes" id="UP000324800">
    <property type="component" value="Unassembled WGS sequence"/>
</dbReference>
<feature type="active site" description="Proton donor" evidence="6">
    <location>
        <position position="139"/>
    </location>
</feature>
<keyword evidence="5" id="KW-1015">Disulfide bond</keyword>
<dbReference type="SUPFAM" id="SSF48225">
    <property type="entry name" value="Seven-hairpin glycosidases"/>
    <property type="match status" value="3"/>
</dbReference>
<dbReference type="OrthoDB" id="8118055at2759"/>
<evidence type="ECO:0000313" key="12">
    <source>
        <dbReference type="Proteomes" id="UP000324800"/>
    </source>
</evidence>
<evidence type="ECO:0000256" key="6">
    <source>
        <dbReference type="PIRSR" id="PIRSR601382-1"/>
    </source>
</evidence>
<proteinExistence type="inferred from homology"/>
<comment type="pathway">
    <text evidence="2">Protein modification; protein glycosylation.</text>
</comment>
<feature type="signal peptide" evidence="10">
    <location>
        <begin position="1"/>
        <end position="16"/>
    </location>
</feature>
<feature type="compositionally biased region" description="Basic and acidic residues" evidence="9">
    <location>
        <begin position="397"/>
        <end position="435"/>
    </location>
</feature>
<dbReference type="GO" id="GO:0016020">
    <property type="term" value="C:membrane"/>
    <property type="evidence" value="ECO:0007669"/>
    <property type="project" value="InterPro"/>
</dbReference>
<keyword evidence="7" id="KW-0106">Calcium</keyword>
<dbReference type="InterPro" id="IPR012341">
    <property type="entry name" value="6hp_glycosidase-like_sf"/>
</dbReference>
<feature type="compositionally biased region" description="Low complexity" evidence="9">
    <location>
        <begin position="736"/>
        <end position="762"/>
    </location>
</feature>
<feature type="region of interest" description="Disordered" evidence="9">
    <location>
        <begin position="616"/>
        <end position="637"/>
    </location>
</feature>
<organism evidence="11 12">
    <name type="scientific">Streblomastix strix</name>
    <dbReference type="NCBI Taxonomy" id="222440"/>
    <lineage>
        <taxon>Eukaryota</taxon>
        <taxon>Metamonada</taxon>
        <taxon>Preaxostyla</taxon>
        <taxon>Oxymonadida</taxon>
        <taxon>Streblomastigidae</taxon>
        <taxon>Streblomastix</taxon>
    </lineage>
</organism>
<feature type="active site" description="Proton donor" evidence="6">
    <location>
        <position position="673"/>
    </location>
</feature>
<dbReference type="AlphaFoldDB" id="A0A5J4X445"/>
<feature type="chain" id="PRO_5023858578" description="alpha-1,2-Mannosidase" evidence="10">
    <location>
        <begin position="17"/>
        <end position="965"/>
    </location>
</feature>
<evidence type="ECO:0000256" key="5">
    <source>
        <dbReference type="ARBA" id="ARBA00023157"/>
    </source>
</evidence>
<evidence type="ECO:0000256" key="9">
    <source>
        <dbReference type="SAM" id="MobiDB-lite"/>
    </source>
</evidence>
<feature type="compositionally biased region" description="Basic and acidic residues" evidence="9">
    <location>
        <begin position="683"/>
        <end position="732"/>
    </location>
</feature>
<dbReference type="InterPro" id="IPR050749">
    <property type="entry name" value="Glycosyl_Hydrolase_47"/>
</dbReference>
<comment type="caution">
    <text evidence="11">The sequence shown here is derived from an EMBL/GenBank/DDBJ whole genome shotgun (WGS) entry which is preliminary data.</text>
</comment>
<evidence type="ECO:0000256" key="7">
    <source>
        <dbReference type="PIRSR" id="PIRSR601382-2"/>
    </source>
</evidence>
<evidence type="ECO:0000256" key="2">
    <source>
        <dbReference type="ARBA" id="ARBA00004922"/>
    </source>
</evidence>
<evidence type="ECO:0000313" key="11">
    <source>
        <dbReference type="EMBL" id="KAA6401988.1"/>
    </source>
</evidence>
<evidence type="ECO:0000256" key="8">
    <source>
        <dbReference type="RuleBase" id="RU361193"/>
    </source>
</evidence>
<keyword evidence="7" id="KW-0479">Metal-binding</keyword>
<dbReference type="InterPro" id="IPR001382">
    <property type="entry name" value="Glyco_hydro_47"/>
</dbReference>
<evidence type="ECO:0000256" key="10">
    <source>
        <dbReference type="SAM" id="SignalP"/>
    </source>
</evidence>
<accession>A0A5J4X445</accession>
<evidence type="ECO:0000256" key="4">
    <source>
        <dbReference type="ARBA" id="ARBA00022801"/>
    </source>
</evidence>
<keyword evidence="8" id="KW-0326">Glycosidase</keyword>
<dbReference type="PANTHER" id="PTHR11742">
    <property type="entry name" value="MANNOSYL-OLIGOSACCHARIDE ALPHA-1,2-MANNOSIDASE-RELATED"/>
    <property type="match status" value="1"/>
</dbReference>
<feature type="active site" evidence="6">
    <location>
        <position position="368"/>
    </location>
</feature>
<keyword evidence="4 8" id="KW-0378">Hydrolase</keyword>
<feature type="compositionally biased region" description="Low complexity" evidence="9">
    <location>
        <begin position="235"/>
        <end position="247"/>
    </location>
</feature>
<keyword evidence="10" id="KW-0732">Signal</keyword>
<dbReference type="GO" id="GO:0005509">
    <property type="term" value="F:calcium ion binding"/>
    <property type="evidence" value="ECO:0007669"/>
    <property type="project" value="InterPro"/>
</dbReference>
<dbReference type="PRINTS" id="PR00747">
    <property type="entry name" value="GLYHDRLASE47"/>
</dbReference>
<comment type="cofactor">
    <cofactor evidence="1 7">
        <name>Ca(2+)</name>
        <dbReference type="ChEBI" id="CHEBI:29108"/>
    </cofactor>
</comment>
<dbReference type="Gene3D" id="1.50.10.10">
    <property type="match status" value="4"/>
</dbReference>
<feature type="region of interest" description="Disordered" evidence="9">
    <location>
        <begin position="683"/>
        <end position="773"/>
    </location>
</feature>
<evidence type="ECO:0000256" key="3">
    <source>
        <dbReference type="ARBA" id="ARBA00007658"/>
    </source>
</evidence>